<dbReference type="InterPro" id="IPR043502">
    <property type="entry name" value="DNA/RNA_pol_sf"/>
</dbReference>
<comment type="caution">
    <text evidence="2">The sequence shown here is derived from an EMBL/GenBank/DDBJ whole genome shotgun (WGS) entry which is preliminary data.</text>
</comment>
<evidence type="ECO:0000259" key="1">
    <source>
        <dbReference type="PROSITE" id="PS50878"/>
    </source>
</evidence>
<name>A0AAW2REM5_SESRA</name>
<reference evidence="2" key="1">
    <citation type="submission" date="2020-06" db="EMBL/GenBank/DDBJ databases">
        <authorList>
            <person name="Li T."/>
            <person name="Hu X."/>
            <person name="Zhang T."/>
            <person name="Song X."/>
            <person name="Zhang H."/>
            <person name="Dai N."/>
            <person name="Sheng W."/>
            <person name="Hou X."/>
            <person name="Wei L."/>
        </authorList>
    </citation>
    <scope>NUCLEOTIDE SEQUENCE</scope>
    <source>
        <strain evidence="2">G02</strain>
        <tissue evidence="2">Leaf</tissue>
    </source>
</reference>
<dbReference type="InterPro" id="IPR000477">
    <property type="entry name" value="RT_dom"/>
</dbReference>
<accession>A0AAW2REM5</accession>
<dbReference type="Pfam" id="PF00078">
    <property type="entry name" value="RVT_1"/>
    <property type="match status" value="1"/>
</dbReference>
<evidence type="ECO:0000313" key="2">
    <source>
        <dbReference type="EMBL" id="KAL0378617.1"/>
    </source>
</evidence>
<protein>
    <submittedName>
        <fullName evidence="2">Mitochondrial protein</fullName>
    </submittedName>
</protein>
<sequence>MALKLDISKAYDKVMWSFLRQVLHKLGFHEYFIELVLLCVSSVSYSVMLSGRQFGKLIPERGLREGDPLSPYLFLLCTEALSSLITKAETSGQLDGN</sequence>
<feature type="domain" description="Reverse transcriptase" evidence="1">
    <location>
        <begin position="1"/>
        <end position="97"/>
    </location>
</feature>
<dbReference type="AlphaFoldDB" id="A0AAW2REM5"/>
<dbReference type="EMBL" id="JACGWJ010000013">
    <property type="protein sequence ID" value="KAL0378617.1"/>
    <property type="molecule type" value="Genomic_DNA"/>
</dbReference>
<dbReference type="PROSITE" id="PS50878">
    <property type="entry name" value="RT_POL"/>
    <property type="match status" value="1"/>
</dbReference>
<dbReference type="SUPFAM" id="SSF56672">
    <property type="entry name" value="DNA/RNA polymerases"/>
    <property type="match status" value="1"/>
</dbReference>
<gene>
    <name evidence="2" type="ORF">Sradi_3167200</name>
</gene>
<reference evidence="2" key="2">
    <citation type="journal article" date="2024" name="Plant">
        <title>Genomic evolution and insights into agronomic trait innovations of Sesamum species.</title>
        <authorList>
            <person name="Miao H."/>
            <person name="Wang L."/>
            <person name="Qu L."/>
            <person name="Liu H."/>
            <person name="Sun Y."/>
            <person name="Le M."/>
            <person name="Wang Q."/>
            <person name="Wei S."/>
            <person name="Zheng Y."/>
            <person name="Lin W."/>
            <person name="Duan Y."/>
            <person name="Cao H."/>
            <person name="Xiong S."/>
            <person name="Wang X."/>
            <person name="Wei L."/>
            <person name="Li C."/>
            <person name="Ma Q."/>
            <person name="Ju M."/>
            <person name="Zhao R."/>
            <person name="Li G."/>
            <person name="Mu C."/>
            <person name="Tian Q."/>
            <person name="Mei H."/>
            <person name="Zhang T."/>
            <person name="Gao T."/>
            <person name="Zhang H."/>
        </authorList>
    </citation>
    <scope>NUCLEOTIDE SEQUENCE</scope>
    <source>
        <strain evidence="2">G02</strain>
    </source>
</reference>
<organism evidence="2">
    <name type="scientific">Sesamum radiatum</name>
    <name type="common">Black benniseed</name>
    <dbReference type="NCBI Taxonomy" id="300843"/>
    <lineage>
        <taxon>Eukaryota</taxon>
        <taxon>Viridiplantae</taxon>
        <taxon>Streptophyta</taxon>
        <taxon>Embryophyta</taxon>
        <taxon>Tracheophyta</taxon>
        <taxon>Spermatophyta</taxon>
        <taxon>Magnoliopsida</taxon>
        <taxon>eudicotyledons</taxon>
        <taxon>Gunneridae</taxon>
        <taxon>Pentapetalae</taxon>
        <taxon>asterids</taxon>
        <taxon>lamiids</taxon>
        <taxon>Lamiales</taxon>
        <taxon>Pedaliaceae</taxon>
        <taxon>Sesamum</taxon>
    </lineage>
</organism>
<dbReference type="PANTHER" id="PTHR19446">
    <property type="entry name" value="REVERSE TRANSCRIPTASES"/>
    <property type="match status" value="1"/>
</dbReference>
<proteinExistence type="predicted"/>